<dbReference type="PROSITE" id="PS00903">
    <property type="entry name" value="CYT_DCMP_DEAMINASES_1"/>
    <property type="match status" value="1"/>
</dbReference>
<feature type="compositionally biased region" description="Low complexity" evidence="2">
    <location>
        <begin position="2080"/>
        <end position="2092"/>
    </location>
</feature>
<dbReference type="Gene3D" id="1.10.418.10">
    <property type="entry name" value="Calponin-like domain"/>
    <property type="match status" value="1"/>
</dbReference>
<evidence type="ECO:0000256" key="1">
    <source>
        <dbReference type="SAM" id="Coils"/>
    </source>
</evidence>
<dbReference type="InterPro" id="IPR036872">
    <property type="entry name" value="CH_dom_sf"/>
</dbReference>
<feature type="region of interest" description="Disordered" evidence="2">
    <location>
        <begin position="1526"/>
        <end position="1546"/>
    </location>
</feature>
<feature type="transmembrane region" description="Helical" evidence="3">
    <location>
        <begin position="415"/>
        <end position="432"/>
    </location>
</feature>
<feature type="transmembrane region" description="Helical" evidence="3">
    <location>
        <begin position="503"/>
        <end position="526"/>
    </location>
</feature>
<dbReference type="Pfam" id="PF00307">
    <property type="entry name" value="CH"/>
    <property type="match status" value="1"/>
</dbReference>
<feature type="coiled-coil region" evidence="1">
    <location>
        <begin position="444"/>
        <end position="471"/>
    </location>
</feature>
<comment type="caution">
    <text evidence="5">The sequence shown here is derived from an EMBL/GenBank/DDBJ whole genome shotgun (WGS) entry which is preliminary data.</text>
</comment>
<feature type="transmembrane region" description="Helical" evidence="3">
    <location>
        <begin position="46"/>
        <end position="67"/>
    </location>
</feature>
<sequence length="2627" mass="287939">MIVRVPVTFLWQKAAKKWGKYWTFMAYNVVYGCYMFVFLSIGKGSALLGLITCAVWGVAYAGHWLLFDLTSDAVDYDELLTGERREGQFTMARELVPKICEIPADAVPFLLMSYFNYNPDLPEQNEAVQWIIRGSLSVVPGLAGLGGAVALLWYNLRTEAQQQDIIAGIQRHQEGKVTTDPLTGLLLPPINVQDDGSVEYEGSMVACEPKKILDYFFASEIRWACESGDLGRLKVKPALVMVFCALLAVPGVLLTVEGWASLKQGDSSWSPVGIILLGFAVIGFLFSLERLRQAMRAVGKVSRKDLEAAKLISGAYCDCCCPLNLDEETWVVADGIRADHGYAVEESQVRTRTGHRSIAWIEGVEVFVEKRKLNLERTSVNLNAWTSLLAHFCGFAAIEAGGALQHMDWFKESPIRALVAVLINQVSIGILFRGMDLCRIATINDQGDERVVLLNEEIKEAENDIISLASSFLVVQVIRFVLSGQLPDNEGHMEPYVPMGMTALGQLLACGVASVVLSVVLSCIPVNNSIIMWLLEKFQNITGMIFAWCTLWSVSMFVRETEVFQNVLDTQLYPNERHLVSALVLSLCSLMAIRVLDCIQDMGASFPRILQNMINVFSVLIGLSWEICFESGVSELSMETAHPTRMKLIFTICAVGIVLPAWRLYVVKRVYDLKCKAIERLEAKKKLESGFNPALQHVFNGSDHDQAAPAQGMQWNSSALPLAAQAAQAAQMHGAAAAQAAQTAQVHVQAAQAAHAMARQAAESMRLPEPEHMLRTWRRMAFFGERMELQAYGLGRSLAPEGYLNLMSSGVLSPQWQRSLRRLPSSGLVRAAVVLARADRPPAGSGCDASVWPEARRQRIAAILQLMVETKPTLSGRDWAATLWATARCRGKAPQQLLTRAVDAVQSGLTDAQSSDLARCFWAAASLRWRETRFLAGARMAAGPLLPQCSQQDLSNIAWASATLGFNRVVAAYARRQDESQEPCAPQAVANLLWSLAKAYEGGFGDKAEDLALSLETAVLSCLQAAQPLHVANILWSLAKLGVTLDPEGPLITGLSHRMGELLQEAEIQHLASAAWALAKLSDAGATGATGATGAAHGFLRSLADFMRLCVKRTDRSWRVRFEGILLSHVSIMCWSFARVMAKERVTRQLLKSASRQLPSFTAEGAIKAQEHANLLSAYAEASETAWAGMEKPHAMLRQLVLLLCDSKLQLQGETFESLASAAKSLAKLRSRVPQARQWLGDASLRLCKRPQLLRDLPPPEVVAMVRSLGSCGALQPRLLTASLLVLQEKSSELTVRQLQVLLDALALLKPRKLAPEHIWFLQLVESRLEEFPLPLLTSTLWCLQTLSSPRRDLTEMLAAATSRFRGAQLAWPGQAKGDAVELSKQQWMRLVNSTEPALTECSEPWAIDLARPFATWLDQFLEELRNESDLVVAVAQDSVLRQESAAARYRALSSAVGGLGPRWTTEAAALGLRFLKASDVPADLQDQVWPRHREGAAALQAQLSFRPSPSEEQLAVLQHFAVTGPEELSSSSGSEESDSEEEQAPPLSFGSLLAANAAAEEHAEFKILSRLAEDLQQKDRASLGGQVTLFTAKPPCVSCLGAMRQLRSHWPGIEIQVGYAGAQPHRGREDGVDGDGEGVTDVSDTSAGSEPAALRAALEKFLRSQKSATPVALLGTDPRVRELWKHVCATGVRPSGKNVPRKKREWQDKLKYFLAHHPAVFQLDDGGTVRLVDDKDKDVEAQERAEGFAQLRSALEDKDVEAQERAEGFAQLRSALEETILELLRQGRTSRDHRGSGGYVLVEDVACTPRVYKLWKKLRRDPTDRLAFYLRHEEAFEVWSPGKDGEAADGLRSAVRIRLVLKRPSGPSEPRGLQLLCTSCDQVWQYSPAQKALSASSPYNSQYSVTVRQYSSTSVQLPAPQGVPCSPAPRRSHPPVIVPVEPLPPKLGERKVSQVLDLWVEHPLMQRPPPEGRRSIPVQEKPELKQRASRAEMQESYVQTTPEKKVPEEPVTVMEVTPCSTMATMKAIPAASSAEVSADAEVLGTPLLPTSLSFGHEETPAPPNEAVTTPVAQEPTVSEAACPEPQQEPAAVTSTAETPQEAAHESAQALRAAVQKAELEALRLALEQAVLAGTSWELIEWAHDKFREMENQAWKLRMEGAARAALQQLMAQNASAETLSDACEHAWQAGVQCDELDAAREEIGRRHYQQAAEEALLAAFQRGTPLELFQQALQRAEQAGVATGLLKHANSRLEDLQSCARQQQQRADAEQALKERAQSATAAAQILPAMDMALEAGASREALDKALQKKATLEIHEWQARKGELSKRRPSVRARQEDLPEAVAAPSEEEVALAWRPKEKETSGSSSESFSSRGEESSGRWTVPPRLPVDLSSPPPRTPRARHRRQDEARDGPEPGNARSSSAPRAASVGHRYTAPSPRPQREDLPCYGLDAELKAKAAAKYSPEAEQSAAHWVQAVTGHPVLGDFAGALRSGAILCDLVNCIRPGSIPKVNPPGMPFKERENISNFLRACRNFGVQEYALFSTDDLYEEKNLTSVVNCIYALGGAVQRYVPDFTGPSFGVIDTSNTKREQKRDLGPVSQTGGLRGPLERSHLDMVSNSNVRVGGC</sequence>
<organism evidence="5 6">
    <name type="scientific">Effrenium voratum</name>
    <dbReference type="NCBI Taxonomy" id="2562239"/>
    <lineage>
        <taxon>Eukaryota</taxon>
        <taxon>Sar</taxon>
        <taxon>Alveolata</taxon>
        <taxon>Dinophyceae</taxon>
        <taxon>Suessiales</taxon>
        <taxon>Symbiodiniaceae</taxon>
        <taxon>Effrenium</taxon>
    </lineage>
</organism>
<dbReference type="PANTHER" id="PTHR47385">
    <property type="entry name" value="CALPONIN"/>
    <property type="match status" value="1"/>
</dbReference>
<dbReference type="Proteomes" id="UP001178507">
    <property type="component" value="Unassembled WGS sequence"/>
</dbReference>
<dbReference type="GO" id="GO:0015629">
    <property type="term" value="C:actin cytoskeleton"/>
    <property type="evidence" value="ECO:0007669"/>
    <property type="project" value="TreeGrafter"/>
</dbReference>
<feature type="transmembrane region" description="Helical" evidence="3">
    <location>
        <begin position="20"/>
        <end position="39"/>
    </location>
</feature>
<feature type="transmembrane region" description="Helical" evidence="3">
    <location>
        <begin position="465"/>
        <end position="483"/>
    </location>
</feature>
<feature type="coiled-coil region" evidence="1">
    <location>
        <begin position="2247"/>
        <end position="2281"/>
    </location>
</feature>
<dbReference type="InterPro" id="IPR001715">
    <property type="entry name" value="CH_dom"/>
</dbReference>
<dbReference type="PRINTS" id="PR00888">
    <property type="entry name" value="SM22CALPONIN"/>
</dbReference>
<dbReference type="GO" id="GO:0007015">
    <property type="term" value="P:actin filament organization"/>
    <property type="evidence" value="ECO:0007669"/>
    <property type="project" value="TreeGrafter"/>
</dbReference>
<dbReference type="GO" id="GO:0008270">
    <property type="term" value="F:zinc ion binding"/>
    <property type="evidence" value="ECO:0007669"/>
    <property type="project" value="InterPro"/>
</dbReference>
<dbReference type="InterPro" id="IPR003096">
    <property type="entry name" value="SM22_calponin"/>
</dbReference>
<feature type="region of interest" description="Disordered" evidence="2">
    <location>
        <begin position="2053"/>
        <end position="2106"/>
    </location>
</feature>
<feature type="region of interest" description="Disordered" evidence="2">
    <location>
        <begin position="2586"/>
        <end position="2611"/>
    </location>
</feature>
<name>A0AA36HQE7_9DINO</name>
<dbReference type="Pfam" id="PF14424">
    <property type="entry name" value="Toxin-deaminase"/>
    <property type="match status" value="1"/>
</dbReference>
<feature type="domain" description="Calponin-homology (CH)" evidence="4">
    <location>
        <begin position="2465"/>
        <end position="2569"/>
    </location>
</feature>
<dbReference type="InterPro" id="IPR016192">
    <property type="entry name" value="APOBEC/CMP_deaminase_Zn-bd"/>
</dbReference>
<keyword evidence="3" id="KW-0472">Membrane</keyword>
<dbReference type="SMART" id="SM00033">
    <property type="entry name" value="CH"/>
    <property type="match status" value="1"/>
</dbReference>
<evidence type="ECO:0000313" key="5">
    <source>
        <dbReference type="EMBL" id="CAJ1373399.1"/>
    </source>
</evidence>
<evidence type="ECO:0000259" key="4">
    <source>
        <dbReference type="PROSITE" id="PS50021"/>
    </source>
</evidence>
<reference evidence="5" key="1">
    <citation type="submission" date="2023-08" db="EMBL/GenBank/DDBJ databases">
        <authorList>
            <person name="Chen Y."/>
            <person name="Shah S."/>
            <person name="Dougan E. K."/>
            <person name="Thang M."/>
            <person name="Chan C."/>
        </authorList>
    </citation>
    <scope>NUCLEOTIDE SEQUENCE</scope>
</reference>
<feature type="region of interest" description="Disordered" evidence="2">
    <location>
        <begin position="2322"/>
        <end position="2446"/>
    </location>
</feature>
<gene>
    <name evidence="5" type="ORF">EVOR1521_LOCUS3225</name>
</gene>
<keyword evidence="6" id="KW-1185">Reference proteome</keyword>
<feature type="compositionally biased region" description="Basic and acidic residues" evidence="2">
    <location>
        <begin position="1983"/>
        <end position="1994"/>
    </location>
</feature>
<feature type="region of interest" description="Disordered" evidence="2">
    <location>
        <begin position="1622"/>
        <end position="1650"/>
    </location>
</feature>
<proteinExistence type="predicted"/>
<dbReference type="PROSITE" id="PS51257">
    <property type="entry name" value="PROKAR_LIPOPROTEIN"/>
    <property type="match status" value="1"/>
</dbReference>
<dbReference type="GO" id="GO:0016787">
    <property type="term" value="F:hydrolase activity"/>
    <property type="evidence" value="ECO:0007669"/>
    <property type="project" value="InterPro"/>
</dbReference>
<dbReference type="GO" id="GO:0051015">
    <property type="term" value="F:actin filament binding"/>
    <property type="evidence" value="ECO:0007669"/>
    <property type="project" value="TreeGrafter"/>
</dbReference>
<feature type="transmembrane region" description="Helical" evidence="3">
    <location>
        <begin position="380"/>
        <end position="403"/>
    </location>
</feature>
<feature type="transmembrane region" description="Helical" evidence="3">
    <location>
        <begin position="268"/>
        <end position="288"/>
    </location>
</feature>
<feature type="compositionally biased region" description="Low complexity" evidence="2">
    <location>
        <begin position="2419"/>
        <end position="2429"/>
    </location>
</feature>
<dbReference type="EMBL" id="CAUJNA010000191">
    <property type="protein sequence ID" value="CAJ1373399.1"/>
    <property type="molecule type" value="Genomic_DNA"/>
</dbReference>
<evidence type="ECO:0000256" key="2">
    <source>
        <dbReference type="SAM" id="MobiDB-lite"/>
    </source>
</evidence>
<dbReference type="InterPro" id="IPR032721">
    <property type="entry name" value="Toxin-deaminase"/>
</dbReference>
<accession>A0AA36HQE7</accession>
<dbReference type="InterPro" id="IPR050606">
    <property type="entry name" value="Calponin-like"/>
</dbReference>
<evidence type="ECO:0000313" key="6">
    <source>
        <dbReference type="Proteomes" id="UP001178507"/>
    </source>
</evidence>
<feature type="transmembrane region" description="Helical" evidence="3">
    <location>
        <begin position="647"/>
        <end position="666"/>
    </location>
</feature>
<dbReference type="PANTHER" id="PTHR47385:SF14">
    <property type="entry name" value="TRANSGELIN"/>
    <property type="match status" value="1"/>
</dbReference>
<feature type="compositionally biased region" description="Low complexity" evidence="2">
    <location>
        <begin position="2364"/>
        <end position="2373"/>
    </location>
</feature>
<evidence type="ECO:0000256" key="3">
    <source>
        <dbReference type="SAM" id="Phobius"/>
    </source>
</evidence>
<dbReference type="PROSITE" id="PS50021">
    <property type="entry name" value="CH"/>
    <property type="match status" value="1"/>
</dbReference>
<protein>
    <recommendedName>
        <fullName evidence="4">Calponin-homology (CH) domain-containing protein</fullName>
    </recommendedName>
</protein>
<feature type="region of interest" description="Disordered" evidence="2">
    <location>
        <begin position="1983"/>
        <end position="2007"/>
    </location>
</feature>
<keyword evidence="3" id="KW-1133">Transmembrane helix</keyword>
<feature type="transmembrane region" description="Helical" evidence="3">
    <location>
        <begin position="238"/>
        <end position="256"/>
    </location>
</feature>
<keyword evidence="1" id="KW-0175">Coiled coil</keyword>
<dbReference type="SUPFAM" id="SSF47576">
    <property type="entry name" value="Calponin-homology domain, CH-domain"/>
    <property type="match status" value="1"/>
</dbReference>
<keyword evidence="3" id="KW-0812">Transmembrane</keyword>
<feature type="compositionally biased region" description="Basic and acidic residues" evidence="2">
    <location>
        <begin position="2587"/>
        <end position="2596"/>
    </location>
</feature>
<dbReference type="Pfam" id="PF13347">
    <property type="entry name" value="MFS_2"/>
    <property type="match status" value="1"/>
</dbReference>